<gene>
    <name evidence="1" type="ORF">BN980_GECA19s01935g</name>
</gene>
<dbReference type="Proteomes" id="UP000242525">
    <property type="component" value="Unassembled WGS sequence"/>
</dbReference>
<name>A0A0J9XIT1_GEOCN</name>
<evidence type="ECO:0000313" key="2">
    <source>
        <dbReference type="Proteomes" id="UP000242525"/>
    </source>
</evidence>
<comment type="caution">
    <text evidence="1">The sequence shown here is derived from an EMBL/GenBank/DDBJ whole genome shotgun (WGS) entry which is preliminary data.</text>
</comment>
<sequence>MSDLVLLDFSNFSFDRFAKVQRILKPDNSLPAPTHLKSDATDRYELAKKVVNATLTLLDSWKKSPGTSLSSGSNKRYIGELASLAFSVIYERPVVNNTEYIIEKRHVSFILKLADVKMVDQALIELNHLAARLFNQIIDLNELDFFECSAASLLSIPIPRTSPSEATINLVILSQISLLKTLSTFLIKQPRPISNSAVLDAFGSPAGPRAWCALLAQPTRDQKLTLFSKLLFALSNNASLKPSFQYRILALRLIPKIENNYINLTLGTFESLRNISKMTTQDIVSEFGSKILKLSTERLSQLRKSDNYVLFFEICFNAAKQ</sequence>
<dbReference type="AlphaFoldDB" id="A0A0J9XIT1"/>
<protein>
    <submittedName>
        <fullName evidence="1">Uncharacterized protein</fullName>
    </submittedName>
</protein>
<organism evidence="1 2">
    <name type="scientific">Geotrichum candidum</name>
    <name type="common">Oospora lactis</name>
    <name type="synonym">Dipodascus geotrichum</name>
    <dbReference type="NCBI Taxonomy" id="1173061"/>
    <lineage>
        <taxon>Eukaryota</taxon>
        <taxon>Fungi</taxon>
        <taxon>Dikarya</taxon>
        <taxon>Ascomycota</taxon>
        <taxon>Saccharomycotina</taxon>
        <taxon>Dipodascomycetes</taxon>
        <taxon>Dipodascales</taxon>
        <taxon>Dipodascaceae</taxon>
        <taxon>Geotrichum</taxon>
    </lineage>
</organism>
<keyword evidence="2" id="KW-1185">Reference proteome</keyword>
<dbReference type="EMBL" id="CCBN010000019">
    <property type="protein sequence ID" value="CDO57236.1"/>
    <property type="molecule type" value="Genomic_DNA"/>
</dbReference>
<evidence type="ECO:0000313" key="1">
    <source>
        <dbReference type="EMBL" id="CDO57236.1"/>
    </source>
</evidence>
<accession>A0A0J9XIT1</accession>
<reference evidence="1" key="1">
    <citation type="submission" date="2014-03" db="EMBL/GenBank/DDBJ databases">
        <authorList>
            <person name="Casaregola S."/>
        </authorList>
    </citation>
    <scope>NUCLEOTIDE SEQUENCE [LARGE SCALE GENOMIC DNA]</scope>
    <source>
        <strain evidence="1">CLIB 918</strain>
    </source>
</reference>
<proteinExistence type="predicted"/>